<reference evidence="1" key="1">
    <citation type="submission" date="2021-06" db="EMBL/GenBank/DDBJ databases">
        <authorList>
            <person name="Hodson N. C."/>
            <person name="Mongue J. A."/>
            <person name="Jaron S. K."/>
        </authorList>
    </citation>
    <scope>NUCLEOTIDE SEQUENCE</scope>
</reference>
<evidence type="ECO:0000313" key="2">
    <source>
        <dbReference type="Proteomes" id="UP000708208"/>
    </source>
</evidence>
<sequence length="86" mass="10060">MVLPLTYARKSHRGTVEPITCESPGTTAYLNYLRILFNNYYCWISLQLPKHELRKCIDYKSHKKKESCQRPSTTASSRNFISFDVI</sequence>
<gene>
    <name evidence="1" type="ORF">AFUS01_LOCUS25219</name>
</gene>
<keyword evidence="2" id="KW-1185">Reference proteome</keyword>
<name>A0A8J2PHZ9_9HEXA</name>
<comment type="caution">
    <text evidence="1">The sequence shown here is derived from an EMBL/GenBank/DDBJ whole genome shotgun (WGS) entry which is preliminary data.</text>
</comment>
<dbReference type="Proteomes" id="UP000708208">
    <property type="component" value="Unassembled WGS sequence"/>
</dbReference>
<protein>
    <submittedName>
        <fullName evidence="1">Uncharacterized protein</fullName>
    </submittedName>
</protein>
<proteinExistence type="predicted"/>
<organism evidence="1 2">
    <name type="scientific">Allacma fusca</name>
    <dbReference type="NCBI Taxonomy" id="39272"/>
    <lineage>
        <taxon>Eukaryota</taxon>
        <taxon>Metazoa</taxon>
        <taxon>Ecdysozoa</taxon>
        <taxon>Arthropoda</taxon>
        <taxon>Hexapoda</taxon>
        <taxon>Collembola</taxon>
        <taxon>Symphypleona</taxon>
        <taxon>Sminthuridae</taxon>
        <taxon>Allacma</taxon>
    </lineage>
</organism>
<dbReference type="EMBL" id="CAJVCH010322619">
    <property type="protein sequence ID" value="CAG7786659.1"/>
    <property type="molecule type" value="Genomic_DNA"/>
</dbReference>
<evidence type="ECO:0000313" key="1">
    <source>
        <dbReference type="EMBL" id="CAG7786659.1"/>
    </source>
</evidence>
<dbReference type="AlphaFoldDB" id="A0A8J2PHZ9"/>
<accession>A0A8J2PHZ9</accession>